<proteinExistence type="predicted"/>
<keyword evidence="2" id="KW-1185">Reference proteome</keyword>
<comment type="caution">
    <text evidence="1">The sequence shown here is derived from an EMBL/GenBank/DDBJ whole genome shotgun (WGS) entry which is preliminary data.</text>
</comment>
<dbReference type="EMBL" id="JAVDUU010000002">
    <property type="protein sequence ID" value="MDR6942052.1"/>
    <property type="molecule type" value="Genomic_DNA"/>
</dbReference>
<protein>
    <submittedName>
        <fullName evidence="1">Nitrogen-specific signal transduction histidine kinase</fullName>
    </submittedName>
</protein>
<dbReference type="RefSeq" id="WP_310094729.1">
    <property type="nucleotide sequence ID" value="NZ_JAVDUU010000002.1"/>
</dbReference>
<dbReference type="Proteomes" id="UP001247620">
    <property type="component" value="Unassembled WGS sequence"/>
</dbReference>
<evidence type="ECO:0000313" key="1">
    <source>
        <dbReference type="EMBL" id="MDR6942052.1"/>
    </source>
</evidence>
<name>A0ABU1T9J0_9SPHI</name>
<evidence type="ECO:0000313" key="2">
    <source>
        <dbReference type="Proteomes" id="UP001247620"/>
    </source>
</evidence>
<gene>
    <name evidence="1" type="ORF">J2W55_001894</name>
</gene>
<keyword evidence="1" id="KW-0808">Transferase</keyword>
<dbReference type="InterPro" id="IPR036097">
    <property type="entry name" value="HisK_dim/P_sf"/>
</dbReference>
<sequence>MEDQRQGTEHNDDNLRQLRHDIKNQLSNIHLALEQLKYEIPEISADCLFYLDTISTSSKQIDNLLNTLK</sequence>
<accession>A0ABU1T9J0</accession>
<dbReference type="GO" id="GO:0016301">
    <property type="term" value="F:kinase activity"/>
    <property type="evidence" value="ECO:0007669"/>
    <property type="project" value="UniProtKB-KW"/>
</dbReference>
<keyword evidence="1" id="KW-0418">Kinase</keyword>
<reference evidence="1 2" key="1">
    <citation type="submission" date="2023-07" db="EMBL/GenBank/DDBJ databases">
        <title>Sorghum-associated microbial communities from plants grown in Nebraska, USA.</title>
        <authorList>
            <person name="Schachtman D."/>
        </authorList>
    </citation>
    <scope>NUCLEOTIDE SEQUENCE [LARGE SCALE GENOMIC DNA]</scope>
    <source>
        <strain evidence="1 2">3262</strain>
    </source>
</reference>
<dbReference type="SUPFAM" id="SSF47384">
    <property type="entry name" value="Homodimeric domain of signal transducing histidine kinase"/>
    <property type="match status" value="1"/>
</dbReference>
<organism evidence="1 2">
    <name type="scientific">Mucilaginibacter pocheonensis</name>
    <dbReference type="NCBI Taxonomy" id="398050"/>
    <lineage>
        <taxon>Bacteria</taxon>
        <taxon>Pseudomonadati</taxon>
        <taxon>Bacteroidota</taxon>
        <taxon>Sphingobacteriia</taxon>
        <taxon>Sphingobacteriales</taxon>
        <taxon>Sphingobacteriaceae</taxon>
        <taxon>Mucilaginibacter</taxon>
    </lineage>
</organism>